<comment type="caution">
    <text evidence="2">The sequence shown here is derived from an EMBL/GenBank/DDBJ whole genome shotgun (WGS) entry which is preliminary data.</text>
</comment>
<evidence type="ECO:0000313" key="2">
    <source>
        <dbReference type="EMBL" id="MCG5030634.1"/>
    </source>
</evidence>
<keyword evidence="3" id="KW-1185">Reference proteome</keyword>
<name>A0ABS9MQP6_9BURK</name>
<organism evidence="2 3">
    <name type="scientific">Mesosutterella porci</name>
    <dbReference type="NCBI Taxonomy" id="2915351"/>
    <lineage>
        <taxon>Bacteria</taxon>
        <taxon>Pseudomonadati</taxon>
        <taxon>Pseudomonadota</taxon>
        <taxon>Betaproteobacteria</taxon>
        <taxon>Burkholderiales</taxon>
        <taxon>Sutterellaceae</taxon>
        <taxon>Mesosutterella</taxon>
    </lineage>
</organism>
<evidence type="ECO:0000256" key="1">
    <source>
        <dbReference type="ARBA" id="ARBA00023186"/>
    </source>
</evidence>
<dbReference type="InterPro" id="IPR020945">
    <property type="entry name" value="DMSO/NO3_reduct_chaperone"/>
</dbReference>
<dbReference type="InterPro" id="IPR050289">
    <property type="entry name" value="TorD/DmsD_chaperones"/>
</dbReference>
<dbReference type="EMBL" id="JAKNCT010000004">
    <property type="protein sequence ID" value="MCG5030634.1"/>
    <property type="molecule type" value="Genomic_DNA"/>
</dbReference>
<dbReference type="InterPro" id="IPR036411">
    <property type="entry name" value="TorD-like_sf"/>
</dbReference>
<dbReference type="PANTHER" id="PTHR34227:SF1">
    <property type="entry name" value="DIMETHYL SULFOXIDE REDUCTASE CHAPERONE-RELATED"/>
    <property type="match status" value="1"/>
</dbReference>
<proteinExistence type="predicted"/>
<dbReference type="RefSeq" id="WP_237978289.1">
    <property type="nucleotide sequence ID" value="NZ_JAKNCT010000004.1"/>
</dbReference>
<protein>
    <submittedName>
        <fullName evidence="2">Molecular chaperone TorD family protein</fullName>
    </submittedName>
</protein>
<keyword evidence="1" id="KW-0143">Chaperone</keyword>
<dbReference type="SUPFAM" id="SSF89155">
    <property type="entry name" value="TorD-like"/>
    <property type="match status" value="1"/>
</dbReference>
<sequence>MVTREGWAGARDFFLAFKEGCQNAGKKETFQRLSSWAQNHGEEALARVAGKFAGSAEAAEVDFNRMCIGPGKLTVPPYESVWRTHTRILNNRYSAAVLHSYAEVGLALDPRFNEMADFFGNELEFLYYLASLLQAHEKAGHAEVCEALAEAADRFWAEHLGHWAHDFLLAFAQDAQEEVWKEWARVLDRKLSSLFEGVSLSQDMTGMEKTIAVPSANSRNCYANH</sequence>
<dbReference type="Proteomes" id="UP001297600">
    <property type="component" value="Unassembled WGS sequence"/>
</dbReference>
<gene>
    <name evidence="2" type="ORF">MAF45_04130</name>
</gene>
<dbReference type="PANTHER" id="PTHR34227">
    <property type="entry name" value="CHAPERONE PROTEIN YCDY"/>
    <property type="match status" value="1"/>
</dbReference>
<reference evidence="2 3" key="1">
    <citation type="submission" date="2022-02" db="EMBL/GenBank/DDBJ databases">
        <title>Mesosutterella porci, a novel member of the family Sutterellaceae from pig feces.</title>
        <authorList>
            <person name="Wylensek D."/>
            <person name="Clavel T."/>
        </authorList>
    </citation>
    <scope>NUCLEOTIDE SEQUENCE [LARGE SCALE GENOMIC DNA]</scope>
    <source>
        <strain evidence="3">oilRF-744-wt-GAM-9</strain>
    </source>
</reference>
<dbReference type="Pfam" id="PF02613">
    <property type="entry name" value="Nitrate_red_del"/>
    <property type="match status" value="1"/>
</dbReference>
<dbReference type="Gene3D" id="1.10.3480.10">
    <property type="entry name" value="TorD-like"/>
    <property type="match status" value="1"/>
</dbReference>
<evidence type="ECO:0000313" key="3">
    <source>
        <dbReference type="Proteomes" id="UP001297600"/>
    </source>
</evidence>
<accession>A0ABS9MQP6</accession>